<proteinExistence type="predicted"/>
<name>X1CZP2_9ZZZZ</name>
<dbReference type="EMBL" id="BART01032720">
    <property type="protein sequence ID" value="GAH14001.1"/>
    <property type="molecule type" value="Genomic_DNA"/>
</dbReference>
<accession>X1CZP2</accession>
<gene>
    <name evidence="1" type="ORF">S01H4_56466</name>
</gene>
<protein>
    <submittedName>
        <fullName evidence="1">Uncharacterized protein</fullName>
    </submittedName>
</protein>
<comment type="caution">
    <text evidence="1">The sequence shown here is derived from an EMBL/GenBank/DDBJ whole genome shotgun (WGS) entry which is preliminary data.</text>
</comment>
<dbReference type="AlphaFoldDB" id="X1CZP2"/>
<sequence length="56" mass="6951">MYELRFELEKFKAYVTPLSHTDRYIIYNIYPEFKKIRFKTKPEICEKMPDNTRCDP</sequence>
<reference evidence="1" key="1">
    <citation type="journal article" date="2014" name="Front. Microbiol.">
        <title>High frequency of phylogenetically diverse reductive dehalogenase-homologous genes in deep subseafloor sedimentary metagenomes.</title>
        <authorList>
            <person name="Kawai M."/>
            <person name="Futagami T."/>
            <person name="Toyoda A."/>
            <person name="Takaki Y."/>
            <person name="Nishi S."/>
            <person name="Hori S."/>
            <person name="Arai W."/>
            <person name="Tsubouchi T."/>
            <person name="Morono Y."/>
            <person name="Uchiyama I."/>
            <person name="Ito T."/>
            <person name="Fujiyama A."/>
            <person name="Inagaki F."/>
            <person name="Takami H."/>
        </authorList>
    </citation>
    <scope>NUCLEOTIDE SEQUENCE</scope>
    <source>
        <strain evidence="1">Expedition CK06-06</strain>
    </source>
</reference>
<organism evidence="1">
    <name type="scientific">marine sediment metagenome</name>
    <dbReference type="NCBI Taxonomy" id="412755"/>
    <lineage>
        <taxon>unclassified sequences</taxon>
        <taxon>metagenomes</taxon>
        <taxon>ecological metagenomes</taxon>
    </lineage>
</organism>
<evidence type="ECO:0000313" key="1">
    <source>
        <dbReference type="EMBL" id="GAH14001.1"/>
    </source>
</evidence>